<evidence type="ECO:0000313" key="2">
    <source>
        <dbReference type="EMBL" id="MDT0419695.1"/>
    </source>
</evidence>
<dbReference type="CDD" id="cd00093">
    <property type="entry name" value="HTH_XRE"/>
    <property type="match status" value="1"/>
</dbReference>
<dbReference type="AlphaFoldDB" id="A0ABD5EE16"/>
<gene>
    <name evidence="2" type="ORF">RM574_29920</name>
</gene>
<proteinExistence type="predicted"/>
<dbReference type="Proteomes" id="UP001183607">
    <property type="component" value="Unassembled WGS sequence"/>
</dbReference>
<dbReference type="InterPro" id="IPR010982">
    <property type="entry name" value="Lambda_DNA-bd_dom_sf"/>
</dbReference>
<dbReference type="EMBL" id="JAVRER010000103">
    <property type="protein sequence ID" value="MDT0419695.1"/>
    <property type="molecule type" value="Genomic_DNA"/>
</dbReference>
<evidence type="ECO:0000259" key="1">
    <source>
        <dbReference type="PROSITE" id="PS50943"/>
    </source>
</evidence>
<reference evidence="3" key="1">
    <citation type="submission" date="2023-07" db="EMBL/GenBank/DDBJ databases">
        <title>30 novel species of actinomycetes from the DSMZ collection.</title>
        <authorList>
            <person name="Nouioui I."/>
        </authorList>
    </citation>
    <scope>NUCLEOTIDE SEQUENCE [LARGE SCALE GENOMIC DNA]</scope>
    <source>
        <strain evidence="3">DSM 41982</strain>
    </source>
</reference>
<accession>A0ABD5EE16</accession>
<dbReference type="RefSeq" id="WP_007825301.1">
    <property type="nucleotide sequence ID" value="NZ_JAVRER010000103.1"/>
</dbReference>
<protein>
    <submittedName>
        <fullName evidence="2">Helix-turn-helix transcriptional regulator</fullName>
    </submittedName>
</protein>
<evidence type="ECO:0000313" key="3">
    <source>
        <dbReference type="Proteomes" id="UP001183607"/>
    </source>
</evidence>
<comment type="caution">
    <text evidence="2">The sequence shown here is derived from an EMBL/GenBank/DDBJ whole genome shotgun (WGS) entry which is preliminary data.</text>
</comment>
<organism evidence="2 3">
    <name type="scientific">Streptomyces evansiae</name>
    <dbReference type="NCBI Taxonomy" id="3075535"/>
    <lineage>
        <taxon>Bacteria</taxon>
        <taxon>Bacillati</taxon>
        <taxon>Actinomycetota</taxon>
        <taxon>Actinomycetes</taxon>
        <taxon>Kitasatosporales</taxon>
        <taxon>Streptomycetaceae</taxon>
        <taxon>Streptomyces</taxon>
    </lineage>
</organism>
<dbReference type="Pfam" id="PF13560">
    <property type="entry name" value="HTH_31"/>
    <property type="match status" value="1"/>
</dbReference>
<feature type="domain" description="HTH cro/C1-type" evidence="1">
    <location>
        <begin position="19"/>
        <end position="73"/>
    </location>
</feature>
<name>A0ABD5EE16_9ACTN</name>
<sequence length="400" mass="43983">MQEIAPVDDRLSTPTGIRIKRLRQERHLTQKALADLAGLSYSTVTKTEKALIPLTPHVTACIARALRVDVAAITGQPYYTELRQDELDVLIRPIREALDVYDLGADPDVHPRPYEQLDGETEELLGLVRAGEIKRVAGRVAALVQEVTTLAHRIGSTEGWSLLARTYRTAYDVSSKLGFGDLAALSLARMDWAAQRASCAVVSSMHRYMRALTYLREGQYRTGERLMRLGLDTLGQADPGRERDVVTGQLHLGSAVMAGRARDAEAAGTHLDEAERIARGTGEATRVHWLSFGPTNVAVHRVSVAAELDDYGRAARDGARITFPADWPASRRSHHYAELARAQVWTGDLSGAFTHLLAARKAAPQQARYHATVRETYAALEAAKRQLPDSFLSYGSWLGA</sequence>
<dbReference type="InterPro" id="IPR001387">
    <property type="entry name" value="Cro/C1-type_HTH"/>
</dbReference>
<dbReference type="PROSITE" id="PS50943">
    <property type="entry name" value="HTH_CROC1"/>
    <property type="match status" value="1"/>
</dbReference>
<dbReference type="SMART" id="SM00530">
    <property type="entry name" value="HTH_XRE"/>
    <property type="match status" value="1"/>
</dbReference>
<dbReference type="Gene3D" id="1.10.260.40">
    <property type="entry name" value="lambda repressor-like DNA-binding domains"/>
    <property type="match status" value="1"/>
</dbReference>
<dbReference type="SUPFAM" id="SSF47413">
    <property type="entry name" value="lambda repressor-like DNA-binding domains"/>
    <property type="match status" value="1"/>
</dbReference>